<protein>
    <submittedName>
        <fullName evidence="2">Glutamine amidotransferase</fullName>
    </submittedName>
</protein>
<dbReference type="Pfam" id="PF01965">
    <property type="entry name" value="DJ-1_PfpI"/>
    <property type="match status" value="1"/>
</dbReference>
<evidence type="ECO:0000313" key="3">
    <source>
        <dbReference type="Proteomes" id="UP000605568"/>
    </source>
</evidence>
<dbReference type="EMBL" id="BNAR01000001">
    <property type="protein sequence ID" value="GHH27922.1"/>
    <property type="molecule type" value="Genomic_DNA"/>
</dbReference>
<dbReference type="InterPro" id="IPR052158">
    <property type="entry name" value="INH-QAR"/>
</dbReference>
<dbReference type="CDD" id="cd03139">
    <property type="entry name" value="GATase1_PfpI_2"/>
    <property type="match status" value="1"/>
</dbReference>
<dbReference type="PANTHER" id="PTHR43130">
    <property type="entry name" value="ARAC-FAMILY TRANSCRIPTIONAL REGULATOR"/>
    <property type="match status" value="1"/>
</dbReference>
<evidence type="ECO:0000259" key="1">
    <source>
        <dbReference type="Pfam" id="PF01965"/>
    </source>
</evidence>
<dbReference type="PANTHER" id="PTHR43130:SF2">
    <property type="entry name" value="DJ-1_PFPI DOMAIN-CONTAINING PROTEIN"/>
    <property type="match status" value="1"/>
</dbReference>
<dbReference type="RefSeq" id="WP_191295460.1">
    <property type="nucleotide sequence ID" value="NZ_BNAR01000001.1"/>
</dbReference>
<gene>
    <name evidence="2" type="ORF">GCM10017774_01270</name>
</gene>
<keyword evidence="2" id="KW-0315">Glutamine amidotransferase</keyword>
<feature type="domain" description="DJ-1/PfpI" evidence="1">
    <location>
        <begin position="1"/>
        <end position="171"/>
    </location>
</feature>
<dbReference type="SUPFAM" id="SSF52317">
    <property type="entry name" value="Class I glutamine amidotransferase-like"/>
    <property type="match status" value="1"/>
</dbReference>
<comment type="caution">
    <text evidence="2">The sequence shown here is derived from an EMBL/GenBank/DDBJ whole genome shotgun (WGS) entry which is preliminary data.</text>
</comment>
<reference evidence="3" key="1">
    <citation type="journal article" date="2019" name="Int. J. Syst. Evol. Microbiol.">
        <title>The Global Catalogue of Microorganisms (GCM) 10K type strain sequencing project: providing services to taxonomists for standard genome sequencing and annotation.</title>
        <authorList>
            <consortium name="The Broad Institute Genomics Platform"/>
            <consortium name="The Broad Institute Genome Sequencing Center for Infectious Disease"/>
            <person name="Wu L."/>
            <person name="Ma J."/>
        </authorList>
    </citation>
    <scope>NUCLEOTIDE SEQUENCE [LARGE SCALE GENOMIC DNA]</scope>
    <source>
        <strain evidence="3">CGMCC 4.7367</strain>
    </source>
</reference>
<organism evidence="2 3">
    <name type="scientific">Lentzea cavernae</name>
    <dbReference type="NCBI Taxonomy" id="2020703"/>
    <lineage>
        <taxon>Bacteria</taxon>
        <taxon>Bacillati</taxon>
        <taxon>Actinomycetota</taxon>
        <taxon>Actinomycetes</taxon>
        <taxon>Pseudonocardiales</taxon>
        <taxon>Pseudonocardiaceae</taxon>
        <taxon>Lentzea</taxon>
    </lineage>
</organism>
<name>A0ABQ3LXP6_9PSEU</name>
<evidence type="ECO:0000313" key="2">
    <source>
        <dbReference type="EMBL" id="GHH27922.1"/>
    </source>
</evidence>
<accession>A0ABQ3LXP6</accession>
<dbReference type="InterPro" id="IPR002818">
    <property type="entry name" value="DJ-1/PfpI"/>
</dbReference>
<keyword evidence="3" id="KW-1185">Reference proteome</keyword>
<dbReference type="Proteomes" id="UP000605568">
    <property type="component" value="Unassembled WGS sequence"/>
</dbReference>
<proteinExistence type="predicted"/>
<dbReference type="Gene3D" id="3.40.50.880">
    <property type="match status" value="1"/>
</dbReference>
<sequence length="204" mass="20966">MRVHIVVFDGMDDLDVVGPFSVLGMAARAGLGVEVRLTAPSGSAATTRGGLPLHPEPWAPEEADVLIVPGGGYASGENTGVRAEIADGRLPAALARAVRPDLVLASVCTGALLLAAAGLVTGRPCTTHHRAVGDLVAAGGVHVDARVVDDGDLVTAGGVTSGLDLALWLVERFRGPDASGLVQRAMEYERREPLWRGAGAGVRR</sequence>
<dbReference type="InterPro" id="IPR029062">
    <property type="entry name" value="Class_I_gatase-like"/>
</dbReference>